<dbReference type="CDD" id="cd06223">
    <property type="entry name" value="PRTases_typeI"/>
    <property type="match status" value="1"/>
</dbReference>
<dbReference type="Pfam" id="PF00156">
    <property type="entry name" value="Pribosyltran"/>
    <property type="match status" value="1"/>
</dbReference>
<name>A0A7I8D451_9FIRM</name>
<evidence type="ECO:0000313" key="5">
    <source>
        <dbReference type="Proteomes" id="UP000593890"/>
    </source>
</evidence>
<evidence type="ECO:0000259" key="3">
    <source>
        <dbReference type="Pfam" id="PF18912"/>
    </source>
</evidence>
<dbReference type="InterPro" id="IPR044005">
    <property type="entry name" value="DZR_2"/>
</dbReference>
<keyword evidence="5" id="KW-1185">Reference proteome</keyword>
<dbReference type="SUPFAM" id="SSF53271">
    <property type="entry name" value="PRTase-like"/>
    <property type="match status" value="1"/>
</dbReference>
<comment type="similarity">
    <text evidence="1">Belongs to the ComF/GntX family.</text>
</comment>
<keyword evidence="4" id="KW-0808">Transferase</keyword>
<dbReference type="Proteomes" id="UP000593890">
    <property type="component" value="Chromosome"/>
</dbReference>
<dbReference type="InterPro" id="IPR000836">
    <property type="entry name" value="PRTase_dom"/>
</dbReference>
<reference evidence="5" key="1">
    <citation type="submission" date="2020-07" db="EMBL/GenBank/DDBJ databases">
        <title>Complete genome sequencing of Clostridia bacterium strain 12CBH8.</title>
        <authorList>
            <person name="Sakamoto M."/>
            <person name="Murakami T."/>
            <person name="Mori H."/>
        </authorList>
    </citation>
    <scope>NUCLEOTIDE SEQUENCE [LARGE SCALE GENOMIC DNA]</scope>
    <source>
        <strain evidence="5">12CBH8</strain>
    </source>
</reference>
<feature type="domain" description="Phosphoribosyltransferase" evidence="2">
    <location>
        <begin position="93"/>
        <end position="247"/>
    </location>
</feature>
<evidence type="ECO:0000259" key="2">
    <source>
        <dbReference type="Pfam" id="PF00156"/>
    </source>
</evidence>
<dbReference type="AlphaFoldDB" id="A0A7I8D451"/>
<feature type="domain" description="Double zinc ribbon" evidence="3">
    <location>
        <begin position="11"/>
        <end position="56"/>
    </location>
</feature>
<dbReference type="EMBL" id="AP023321">
    <property type="protein sequence ID" value="BCI60532.1"/>
    <property type="molecule type" value="Genomic_DNA"/>
</dbReference>
<dbReference type="PANTHER" id="PTHR47505">
    <property type="entry name" value="DNA UTILIZATION PROTEIN YHGH"/>
    <property type="match status" value="1"/>
</dbReference>
<dbReference type="RefSeq" id="WP_090266288.1">
    <property type="nucleotide sequence ID" value="NZ_AP023321.1"/>
</dbReference>
<protein>
    <submittedName>
        <fullName evidence="4">Amidophosphoribosyltransferase</fullName>
    </submittedName>
</protein>
<gene>
    <name evidence="4" type="ORF">C12CBH8_11710</name>
</gene>
<sequence>MIHWNRIKRVALDFIFPNRCPYCGKIIGSKEKVCAPCLEILPRIEKPTCKVCGRGVAFCRCHRSYAFDRCVAPFYYEGNARNGLILFKFRGWLKNAVVFAEEMAQVVRREYGNSSSDVIVYVPMTKHAVRKRGYNQSKLLAEELSKQLEIPILTDGLIKCKELNPQHMVGMRERWSNVMGAFCVENEELICGKRVLLVDDVMTTGATLDQCARMLKQAGARSVRCAVFASTSPQRLVKPIKVAYNIADAPVKRTAPVAQQRG</sequence>
<organism evidence="4 5">
    <name type="scientific">Solibaculum mannosilyticum</name>
    <dbReference type="NCBI Taxonomy" id="2780922"/>
    <lineage>
        <taxon>Bacteria</taxon>
        <taxon>Bacillati</taxon>
        <taxon>Bacillota</taxon>
        <taxon>Clostridia</taxon>
        <taxon>Eubacteriales</taxon>
        <taxon>Oscillospiraceae</taxon>
        <taxon>Solibaculum</taxon>
    </lineage>
</organism>
<dbReference type="KEGG" id="sman:C12CBH8_11710"/>
<keyword evidence="4" id="KW-0328">Glycosyltransferase</keyword>
<dbReference type="Gene3D" id="3.40.50.2020">
    <property type="match status" value="1"/>
</dbReference>
<dbReference type="Pfam" id="PF18912">
    <property type="entry name" value="DZR_2"/>
    <property type="match status" value="1"/>
</dbReference>
<dbReference type="InterPro" id="IPR051910">
    <property type="entry name" value="ComF/GntX_DNA_util-trans"/>
</dbReference>
<dbReference type="PANTHER" id="PTHR47505:SF1">
    <property type="entry name" value="DNA UTILIZATION PROTEIN YHGH"/>
    <property type="match status" value="1"/>
</dbReference>
<evidence type="ECO:0000313" key="4">
    <source>
        <dbReference type="EMBL" id="BCI60532.1"/>
    </source>
</evidence>
<accession>A0A7I8D451</accession>
<evidence type="ECO:0000256" key="1">
    <source>
        <dbReference type="ARBA" id="ARBA00008007"/>
    </source>
</evidence>
<dbReference type="InterPro" id="IPR029057">
    <property type="entry name" value="PRTase-like"/>
</dbReference>
<proteinExistence type="inferred from homology"/>
<dbReference type="GO" id="GO:0016757">
    <property type="term" value="F:glycosyltransferase activity"/>
    <property type="evidence" value="ECO:0007669"/>
    <property type="project" value="UniProtKB-KW"/>
</dbReference>